<evidence type="ECO:0000256" key="1">
    <source>
        <dbReference type="ARBA" id="ARBA00023125"/>
    </source>
</evidence>
<dbReference type="InterPro" id="IPR000551">
    <property type="entry name" value="MerR-type_HTH_dom"/>
</dbReference>
<keyword evidence="1 4" id="KW-0238">DNA-binding</keyword>
<dbReference type="PROSITE" id="PS50937">
    <property type="entry name" value="HTH_MERR_2"/>
    <property type="match status" value="1"/>
</dbReference>
<dbReference type="GO" id="GO:0003700">
    <property type="term" value="F:DNA-binding transcription factor activity"/>
    <property type="evidence" value="ECO:0007669"/>
    <property type="project" value="InterPro"/>
</dbReference>
<dbReference type="AlphaFoldDB" id="A0A1G9TIN6"/>
<proteinExistence type="predicted"/>
<sequence length="282" mass="31401">MRIKEMSDLAGTTPRAVRHYHRLGLLPVPPTVRGRREYGVAHLARLMRIRWLADGGLSLAQIAEVLAQDPGGADRESVLHSLRATRETVMARRRELQAQEARIDELIARVEDGEGLEPIPQLLVRFYDAVQARLEAEGLNARGLRAERQVVTALAALGLVPDSIGTFLAELDAAEWEAGVRIYAEIARLEQLRGDAARSSAMRLAEETWEYTQRHRRAALAAFADFPTGAPGRTTWRLTQMITDAYTGPAQHLYLDRFLELLLADPDFAVVIRRLAGDEPAL</sequence>
<reference evidence="4 5" key="1">
    <citation type="submission" date="2016-10" db="EMBL/GenBank/DDBJ databases">
        <authorList>
            <person name="de Groot N.N."/>
        </authorList>
    </citation>
    <scope>NUCLEOTIDE SEQUENCE [LARGE SCALE GENOMIC DNA]</scope>
    <source>
        <strain evidence="4 5">KPR-7B</strain>
    </source>
</reference>
<dbReference type="GO" id="GO:0003677">
    <property type="term" value="F:DNA binding"/>
    <property type="evidence" value="ECO:0007669"/>
    <property type="project" value="UniProtKB-KW"/>
</dbReference>
<evidence type="ECO:0000259" key="3">
    <source>
        <dbReference type="PROSITE" id="PS50937"/>
    </source>
</evidence>
<dbReference type="InterPro" id="IPR047057">
    <property type="entry name" value="MerR_fam"/>
</dbReference>
<dbReference type="InterPro" id="IPR009061">
    <property type="entry name" value="DNA-bd_dom_put_sf"/>
</dbReference>
<feature type="coiled-coil region" evidence="2">
    <location>
        <begin position="79"/>
        <end position="116"/>
    </location>
</feature>
<dbReference type="EMBL" id="FNHU01000003">
    <property type="protein sequence ID" value="SDM47636.1"/>
    <property type="molecule type" value="Genomic_DNA"/>
</dbReference>
<organism evidence="4 5">
    <name type="scientific">Actinomyces ruminicola</name>
    <dbReference type="NCBI Taxonomy" id="332524"/>
    <lineage>
        <taxon>Bacteria</taxon>
        <taxon>Bacillati</taxon>
        <taxon>Actinomycetota</taxon>
        <taxon>Actinomycetes</taxon>
        <taxon>Actinomycetales</taxon>
        <taxon>Actinomycetaceae</taxon>
        <taxon>Actinomyces</taxon>
    </lineage>
</organism>
<dbReference type="RefSeq" id="WP_092608142.1">
    <property type="nucleotide sequence ID" value="NZ_FNHU01000003.1"/>
</dbReference>
<feature type="domain" description="HTH merR-type" evidence="3">
    <location>
        <begin position="1"/>
        <end position="68"/>
    </location>
</feature>
<dbReference type="Gene3D" id="1.10.1660.10">
    <property type="match status" value="1"/>
</dbReference>
<dbReference type="Proteomes" id="UP000199671">
    <property type="component" value="Unassembled WGS sequence"/>
</dbReference>
<dbReference type="OrthoDB" id="4569196at2"/>
<accession>A0A1G9TIN6</accession>
<dbReference type="PANTHER" id="PTHR30204:SF93">
    <property type="entry name" value="HTH MERR-TYPE DOMAIN-CONTAINING PROTEIN"/>
    <property type="match status" value="1"/>
</dbReference>
<gene>
    <name evidence="4" type="ORF">SAMN04487766_10317</name>
</gene>
<evidence type="ECO:0000313" key="4">
    <source>
        <dbReference type="EMBL" id="SDM47636.1"/>
    </source>
</evidence>
<evidence type="ECO:0000313" key="5">
    <source>
        <dbReference type="Proteomes" id="UP000199671"/>
    </source>
</evidence>
<dbReference type="SUPFAM" id="SSF46955">
    <property type="entry name" value="Putative DNA-binding domain"/>
    <property type="match status" value="1"/>
</dbReference>
<evidence type="ECO:0000256" key="2">
    <source>
        <dbReference type="SAM" id="Coils"/>
    </source>
</evidence>
<dbReference type="Pfam" id="PF13411">
    <property type="entry name" value="MerR_1"/>
    <property type="match status" value="1"/>
</dbReference>
<keyword evidence="2" id="KW-0175">Coiled coil</keyword>
<name>A0A1G9TIN6_9ACTO</name>
<protein>
    <submittedName>
        <fullName evidence="4">DNA-binding transcriptional regulator, MerR family</fullName>
    </submittedName>
</protein>
<dbReference type="SMART" id="SM00422">
    <property type="entry name" value="HTH_MERR"/>
    <property type="match status" value="1"/>
</dbReference>
<dbReference type="PANTHER" id="PTHR30204">
    <property type="entry name" value="REDOX-CYCLING DRUG-SENSING TRANSCRIPTIONAL ACTIVATOR SOXR"/>
    <property type="match status" value="1"/>
</dbReference>
<dbReference type="CDD" id="cd00592">
    <property type="entry name" value="HTH_MerR-like"/>
    <property type="match status" value="1"/>
</dbReference>